<dbReference type="HOGENOM" id="CLU_2997045_0_0_1"/>
<evidence type="ECO:0000313" key="1">
    <source>
        <dbReference type="EMBL" id="KIM96040.1"/>
    </source>
</evidence>
<gene>
    <name evidence="1" type="ORF">OIDMADRAFT_20939</name>
</gene>
<reference evidence="1 2" key="1">
    <citation type="submission" date="2014-04" db="EMBL/GenBank/DDBJ databases">
        <authorList>
            <consortium name="DOE Joint Genome Institute"/>
            <person name="Kuo A."/>
            <person name="Martino E."/>
            <person name="Perotto S."/>
            <person name="Kohler A."/>
            <person name="Nagy L.G."/>
            <person name="Floudas D."/>
            <person name="Copeland A."/>
            <person name="Barry K.W."/>
            <person name="Cichocki N."/>
            <person name="Veneault-Fourrey C."/>
            <person name="LaButti K."/>
            <person name="Lindquist E.A."/>
            <person name="Lipzen A."/>
            <person name="Lundell T."/>
            <person name="Morin E."/>
            <person name="Murat C."/>
            <person name="Sun H."/>
            <person name="Tunlid A."/>
            <person name="Henrissat B."/>
            <person name="Grigoriev I.V."/>
            <person name="Hibbett D.S."/>
            <person name="Martin F."/>
            <person name="Nordberg H.P."/>
            <person name="Cantor M.N."/>
            <person name="Hua S.X."/>
        </authorList>
    </citation>
    <scope>NUCLEOTIDE SEQUENCE [LARGE SCALE GENOMIC DNA]</scope>
    <source>
        <strain evidence="1 2">Zn</strain>
    </source>
</reference>
<dbReference type="InParanoid" id="A0A0C3GIR7"/>
<organism evidence="1 2">
    <name type="scientific">Oidiodendron maius (strain Zn)</name>
    <dbReference type="NCBI Taxonomy" id="913774"/>
    <lineage>
        <taxon>Eukaryota</taxon>
        <taxon>Fungi</taxon>
        <taxon>Dikarya</taxon>
        <taxon>Ascomycota</taxon>
        <taxon>Pezizomycotina</taxon>
        <taxon>Leotiomycetes</taxon>
        <taxon>Leotiomycetes incertae sedis</taxon>
        <taxon>Myxotrichaceae</taxon>
        <taxon>Oidiodendron</taxon>
    </lineage>
</organism>
<keyword evidence="2" id="KW-1185">Reference proteome</keyword>
<protein>
    <submittedName>
        <fullName evidence="1">Uncharacterized protein</fullName>
    </submittedName>
</protein>
<dbReference type="EMBL" id="KN832885">
    <property type="protein sequence ID" value="KIM96040.1"/>
    <property type="molecule type" value="Genomic_DNA"/>
</dbReference>
<dbReference type="AlphaFoldDB" id="A0A0C3GIR7"/>
<dbReference type="Proteomes" id="UP000054321">
    <property type="component" value="Unassembled WGS sequence"/>
</dbReference>
<name>A0A0C3GIR7_OIDMZ</name>
<proteinExistence type="predicted"/>
<evidence type="ECO:0000313" key="2">
    <source>
        <dbReference type="Proteomes" id="UP000054321"/>
    </source>
</evidence>
<reference evidence="2" key="2">
    <citation type="submission" date="2015-01" db="EMBL/GenBank/DDBJ databases">
        <title>Evolutionary Origins and Diversification of the Mycorrhizal Mutualists.</title>
        <authorList>
            <consortium name="DOE Joint Genome Institute"/>
            <consortium name="Mycorrhizal Genomics Consortium"/>
            <person name="Kohler A."/>
            <person name="Kuo A."/>
            <person name="Nagy L.G."/>
            <person name="Floudas D."/>
            <person name="Copeland A."/>
            <person name="Barry K.W."/>
            <person name="Cichocki N."/>
            <person name="Veneault-Fourrey C."/>
            <person name="LaButti K."/>
            <person name="Lindquist E.A."/>
            <person name="Lipzen A."/>
            <person name="Lundell T."/>
            <person name="Morin E."/>
            <person name="Murat C."/>
            <person name="Riley R."/>
            <person name="Ohm R."/>
            <person name="Sun H."/>
            <person name="Tunlid A."/>
            <person name="Henrissat B."/>
            <person name="Grigoriev I.V."/>
            <person name="Hibbett D.S."/>
            <person name="Martin F."/>
        </authorList>
    </citation>
    <scope>NUCLEOTIDE SEQUENCE [LARGE SCALE GENOMIC DNA]</scope>
    <source>
        <strain evidence="2">Zn</strain>
    </source>
</reference>
<sequence length="57" mass="6388">MEGRCDHATNKCEFDNALIGQYPWITMPCAEGTQCSENTTTASCYAWNPRQLRAQCA</sequence>
<accession>A0A0C3GIR7</accession>